<evidence type="ECO:0000313" key="3">
    <source>
        <dbReference type="Proteomes" id="UP001197247"/>
    </source>
</evidence>
<gene>
    <name evidence="2" type="ORF">KIH74_25070</name>
</gene>
<dbReference type="SUPFAM" id="SSF141571">
    <property type="entry name" value="Pentapeptide repeat-like"/>
    <property type="match status" value="1"/>
</dbReference>
<dbReference type="RefSeq" id="WP_214158637.1">
    <property type="nucleotide sequence ID" value="NZ_JAHBAY010000011.1"/>
</dbReference>
<protein>
    <submittedName>
        <fullName evidence="2">Pentapeptide repeat-containing protein</fullName>
    </submittedName>
</protein>
<evidence type="ECO:0000313" key="2">
    <source>
        <dbReference type="EMBL" id="MBT0772241.1"/>
    </source>
</evidence>
<name>A0ABS5TPX5_9ACTN</name>
<accession>A0ABS5TPX5</accession>
<dbReference type="Gene3D" id="2.160.20.80">
    <property type="entry name" value="E3 ubiquitin-protein ligase SopA"/>
    <property type="match status" value="1"/>
</dbReference>
<dbReference type="InterPro" id="IPR051082">
    <property type="entry name" value="Pentapeptide-BTB/POZ_domain"/>
</dbReference>
<reference evidence="2 3" key="1">
    <citation type="submission" date="2021-05" db="EMBL/GenBank/DDBJ databases">
        <title>Kineosporia and Streptomyces sp. nov. two new marine actinobacteria isolated from Coral.</title>
        <authorList>
            <person name="Buangrab K."/>
            <person name="Sutthacheep M."/>
            <person name="Yeemin T."/>
            <person name="Harunari E."/>
            <person name="Igarashi Y."/>
            <person name="Kanchanasin P."/>
            <person name="Tanasupawat S."/>
            <person name="Phongsopitanun W."/>
        </authorList>
    </citation>
    <scope>NUCLEOTIDE SEQUENCE [LARGE SCALE GENOMIC DNA]</scope>
    <source>
        <strain evidence="2 3">J2-2</strain>
    </source>
</reference>
<dbReference type="Proteomes" id="UP001197247">
    <property type="component" value="Unassembled WGS sequence"/>
</dbReference>
<dbReference type="InterPro" id="IPR001646">
    <property type="entry name" value="5peptide_repeat"/>
</dbReference>
<keyword evidence="3" id="KW-1185">Reference proteome</keyword>
<sequence>MKPRGRSGAQGPRIGEIRLPGLESGDPADLTREARIDGLAFEGVECGQLDLTGSVVMECSLTDVGADEADLRSAKLRDSLLTRVRFPSLRAGRGDWRDVRVEGARIGSAEMYDIGWNSVHFVDCKLTYLNLRGATLRDVAFTRCSIEELDLAGASAQNVAFSGSTVQSLDVQRAELGAFDLRGAELHRLTGLDRLGGTVVSSAQLYQLAPLLAAGLGMTVDDSAPPEIR</sequence>
<organism evidence="2 3">
    <name type="scientific">Kineosporia corallincola</name>
    <dbReference type="NCBI Taxonomy" id="2835133"/>
    <lineage>
        <taxon>Bacteria</taxon>
        <taxon>Bacillati</taxon>
        <taxon>Actinomycetota</taxon>
        <taxon>Actinomycetes</taxon>
        <taxon>Kineosporiales</taxon>
        <taxon>Kineosporiaceae</taxon>
        <taxon>Kineosporia</taxon>
    </lineage>
</organism>
<dbReference type="PANTHER" id="PTHR14136:SF17">
    <property type="entry name" value="BTB_POZ DOMAIN-CONTAINING PROTEIN KCTD9"/>
    <property type="match status" value="1"/>
</dbReference>
<feature type="region of interest" description="Disordered" evidence="1">
    <location>
        <begin position="1"/>
        <end position="26"/>
    </location>
</feature>
<dbReference type="PANTHER" id="PTHR14136">
    <property type="entry name" value="BTB_POZ DOMAIN-CONTAINING PROTEIN KCTD9"/>
    <property type="match status" value="1"/>
</dbReference>
<dbReference type="EMBL" id="JAHBAY010000011">
    <property type="protein sequence ID" value="MBT0772241.1"/>
    <property type="molecule type" value="Genomic_DNA"/>
</dbReference>
<evidence type="ECO:0000256" key="1">
    <source>
        <dbReference type="SAM" id="MobiDB-lite"/>
    </source>
</evidence>
<proteinExistence type="predicted"/>
<dbReference type="Pfam" id="PF13599">
    <property type="entry name" value="Pentapeptide_4"/>
    <property type="match status" value="1"/>
</dbReference>
<comment type="caution">
    <text evidence="2">The sequence shown here is derived from an EMBL/GenBank/DDBJ whole genome shotgun (WGS) entry which is preliminary data.</text>
</comment>